<evidence type="ECO:0000313" key="3">
    <source>
        <dbReference type="Proteomes" id="UP001178461"/>
    </source>
</evidence>
<dbReference type="Proteomes" id="UP001178461">
    <property type="component" value="Chromosome 2"/>
</dbReference>
<keyword evidence="1" id="KW-0732">Signal</keyword>
<name>A0AA35JS14_9SAUR</name>
<dbReference type="EMBL" id="OX395127">
    <property type="protein sequence ID" value="CAI5765020.1"/>
    <property type="molecule type" value="Genomic_DNA"/>
</dbReference>
<proteinExistence type="predicted"/>
<feature type="signal peptide" evidence="1">
    <location>
        <begin position="1"/>
        <end position="20"/>
    </location>
</feature>
<evidence type="ECO:0000313" key="2">
    <source>
        <dbReference type="EMBL" id="CAI5765020.1"/>
    </source>
</evidence>
<keyword evidence="3" id="KW-1185">Reference proteome</keyword>
<organism evidence="2 3">
    <name type="scientific">Podarcis lilfordi</name>
    <name type="common">Lilford's wall lizard</name>
    <dbReference type="NCBI Taxonomy" id="74358"/>
    <lineage>
        <taxon>Eukaryota</taxon>
        <taxon>Metazoa</taxon>
        <taxon>Chordata</taxon>
        <taxon>Craniata</taxon>
        <taxon>Vertebrata</taxon>
        <taxon>Euteleostomi</taxon>
        <taxon>Lepidosauria</taxon>
        <taxon>Squamata</taxon>
        <taxon>Bifurcata</taxon>
        <taxon>Unidentata</taxon>
        <taxon>Episquamata</taxon>
        <taxon>Laterata</taxon>
        <taxon>Lacertibaenia</taxon>
        <taxon>Lacertidae</taxon>
        <taxon>Podarcis</taxon>
    </lineage>
</organism>
<accession>A0AA35JS14</accession>
<feature type="chain" id="PRO_5041300011" evidence="1">
    <location>
        <begin position="21"/>
        <end position="155"/>
    </location>
</feature>
<evidence type="ECO:0000256" key="1">
    <source>
        <dbReference type="SAM" id="SignalP"/>
    </source>
</evidence>
<sequence>MRRGCLLLLICGFLSQSQEAKRCWWEASIIGTFGMNLDPKGWDGLSALIEFLEQDMCQGSVALRLNTLALQFCSSQLKSGANYNRSEFGRAQLNSVSLPPPTRFTLLLNIWAFLEEKNHPPITVADYCLPRGLNAWRAEMGGFNRGTIVKQRFLD</sequence>
<dbReference type="AlphaFoldDB" id="A0AA35JS14"/>
<gene>
    <name evidence="2" type="ORF">PODLI_1B021694</name>
</gene>
<reference evidence="2" key="1">
    <citation type="submission" date="2022-12" db="EMBL/GenBank/DDBJ databases">
        <authorList>
            <person name="Alioto T."/>
            <person name="Alioto T."/>
            <person name="Gomez Garrido J."/>
        </authorList>
    </citation>
    <scope>NUCLEOTIDE SEQUENCE</scope>
</reference>
<protein>
    <submittedName>
        <fullName evidence="2">Uncharacterized protein</fullName>
    </submittedName>
</protein>